<evidence type="ECO:0000313" key="1">
    <source>
        <dbReference type="EMBL" id="ELA32722.1"/>
    </source>
</evidence>
<organism evidence="1">
    <name type="scientific">Colletotrichum fructicola (strain Nara gc5)</name>
    <name type="common">Anthracnose fungus</name>
    <name type="synonym">Colletotrichum gloeosporioides (strain Nara gc5)</name>
    <dbReference type="NCBI Taxonomy" id="1213859"/>
    <lineage>
        <taxon>Eukaryota</taxon>
        <taxon>Fungi</taxon>
        <taxon>Dikarya</taxon>
        <taxon>Ascomycota</taxon>
        <taxon>Pezizomycotina</taxon>
        <taxon>Sordariomycetes</taxon>
        <taxon>Hypocreomycetidae</taxon>
        <taxon>Glomerellales</taxon>
        <taxon>Glomerellaceae</taxon>
        <taxon>Colletotrichum</taxon>
        <taxon>Colletotrichum gloeosporioides species complex</taxon>
    </lineage>
</organism>
<protein>
    <submittedName>
        <fullName evidence="1">Uncharacterized protein</fullName>
    </submittedName>
</protein>
<dbReference type="HOGENOM" id="CLU_499656_0_0_1"/>
<reference evidence="2 3" key="2">
    <citation type="submission" date="2012-08" db="EMBL/GenBank/DDBJ databases">
        <authorList>
            <person name="Gan P.H.P."/>
            <person name="Ikeda K."/>
            <person name="Irieda H."/>
            <person name="Narusaka M."/>
            <person name="O'Connell R.J."/>
            <person name="Narusaka Y."/>
            <person name="Takano Y."/>
            <person name="Kubo Y."/>
            <person name="Shirasu K."/>
        </authorList>
    </citation>
    <scope>NUCLEOTIDE SEQUENCE [LARGE SCALE GENOMIC DNA]</scope>
    <source>
        <strain evidence="2 3">Nara gc5</strain>
    </source>
</reference>
<dbReference type="EMBL" id="KB020684">
    <property type="protein sequence ID" value="ELA32722.1"/>
    <property type="molecule type" value="Genomic_DNA"/>
</dbReference>
<reference evidence="2 3" key="3">
    <citation type="submission" date="2020-04" db="EMBL/GenBank/DDBJ databases">
        <title>Genome sequencing and assembly of multiple isolates from the Colletotrichum gloeosporioides species complex.</title>
        <authorList>
            <person name="Gan P."/>
            <person name="Shirasu K."/>
        </authorList>
    </citation>
    <scope>NUCLEOTIDE SEQUENCE [LARGE SCALE GENOMIC DNA]</scope>
    <source>
        <strain evidence="2 3">Nara gc5</strain>
    </source>
</reference>
<name>L2G293_COLFN</name>
<dbReference type="InParanoid" id="L2G293"/>
<accession>L2G293</accession>
<sequence length="578" mass="66706">MEIILPIRKPRENIIPWPPPEPSLRPALSGRPGPETIPNDIFIRIIQHTIDDIIAFLETRGQAVCCIEVAKNAAPEPGYVRLEAPGTDCDHDEPGRLEFSLCNVATQQKRYRLLRIPLGINQETRKMVHRIFIPFEFQTTALPPTETDRKRHFDDAVPCLICPQMDKFYIPWGGSTVEAVRGIFCDLLLALQNPRPADTMLLSCVQNITLRHIHYFNKEYGPLIEGLAAFPRLRSIQVILTAEDPRSVAPYSPSIRTFKPLPKSHSHDKLEHIKCETPLDPDGLSYWSKTQGHNFYELSRVLGENNVKIWLATSLRAEPWAELMASPDGPRLAYKTNPCICKTWVPHHMAFRYFFHYSYDLRSPQCGFFQKGFYPLGPVGKPVAKGGRRGTFLVPKTVTSIRERSLKPRDTMPYIPWDITIHIFGLLIDEVLSSLSSDEPIRLKLRSRGFSFLDPSPCSDRLSVRFYTRRRELPRNALAQKKRYRALQIPLSVCRETRKLLHRRVLQAHVVIYAATYNKILWYYSGYPEFLRDVPFLIFPEVDKFEIGSEHDWKPETNFMHALEHASPQDSRVMDWAW</sequence>
<dbReference type="EMBL" id="ANPB02000004">
    <property type="protein sequence ID" value="KAF4485299.1"/>
    <property type="molecule type" value="Genomic_DNA"/>
</dbReference>
<proteinExistence type="predicted"/>
<keyword evidence="3" id="KW-1185">Reference proteome</keyword>
<dbReference type="Proteomes" id="UP000011096">
    <property type="component" value="Unassembled WGS sequence"/>
</dbReference>
<dbReference type="OrthoDB" id="4846975at2759"/>
<evidence type="ECO:0000313" key="3">
    <source>
        <dbReference type="Proteomes" id="UP000011096"/>
    </source>
</evidence>
<evidence type="ECO:0000313" key="2">
    <source>
        <dbReference type="EMBL" id="KAF4485299.1"/>
    </source>
</evidence>
<reference evidence="1" key="1">
    <citation type="submission" date="2012-08" db="EMBL/GenBank/DDBJ databases">
        <title>Genome analysis of Colletotrichum orbiculare and Colletotrichum fructicola.</title>
        <authorList>
            <person name="Gan P.H.P."/>
            <person name="Ikeda K."/>
            <person name="Irieda H."/>
            <person name="Narusaka M."/>
            <person name="O'Connell R.J."/>
            <person name="Narusaka Y."/>
            <person name="Takano Y."/>
            <person name="Kubo Y."/>
            <person name="Shirasu K."/>
        </authorList>
    </citation>
    <scope>NUCLEOTIDE SEQUENCE</scope>
    <source>
        <strain evidence="1">Nara gc5</strain>
    </source>
</reference>
<dbReference type="AlphaFoldDB" id="L2G293"/>
<gene>
    <name evidence="1" type="ORF">CGGC5_7234</name>
    <name evidence="2" type="ORF">CGGC5_v007993</name>
</gene>